<evidence type="ECO:0000259" key="1">
    <source>
        <dbReference type="PROSITE" id="PS50405"/>
    </source>
</evidence>
<name>A0A914C439_9BILA</name>
<dbReference type="PANTHER" id="PTHR11571">
    <property type="entry name" value="GLUTATHIONE S-TRANSFERASE"/>
    <property type="match status" value="1"/>
</dbReference>
<proteinExistence type="predicted"/>
<dbReference type="PANTHER" id="PTHR11571:SF256">
    <property type="entry name" value="GST C-TERMINAL DOMAIN-CONTAINING PROTEIN-RELATED"/>
    <property type="match status" value="1"/>
</dbReference>
<dbReference type="InterPro" id="IPR004046">
    <property type="entry name" value="GST_C"/>
</dbReference>
<evidence type="ECO:0000313" key="3">
    <source>
        <dbReference type="WBParaSite" id="ACRNAN_Path_248.g930.t1"/>
    </source>
</evidence>
<dbReference type="Gene3D" id="1.20.1050.10">
    <property type="match status" value="1"/>
</dbReference>
<reference evidence="3" key="1">
    <citation type="submission" date="2022-11" db="UniProtKB">
        <authorList>
            <consortium name="WormBaseParasite"/>
        </authorList>
    </citation>
    <scope>IDENTIFICATION</scope>
</reference>
<dbReference type="InterPro" id="IPR010987">
    <property type="entry name" value="Glutathione-S-Trfase_C-like"/>
</dbReference>
<evidence type="ECO:0000313" key="2">
    <source>
        <dbReference type="Proteomes" id="UP000887540"/>
    </source>
</evidence>
<protein>
    <submittedName>
        <fullName evidence="3">GST C-terminal domain-containing protein</fullName>
    </submittedName>
</protein>
<dbReference type="WBParaSite" id="ACRNAN_Path_248.g930.t1">
    <property type="protein sequence ID" value="ACRNAN_Path_248.g930.t1"/>
    <property type="gene ID" value="ACRNAN_Path_248.g930"/>
</dbReference>
<feature type="domain" description="GST C-terminal" evidence="1">
    <location>
        <begin position="1"/>
        <end position="98"/>
    </location>
</feature>
<dbReference type="Proteomes" id="UP000887540">
    <property type="component" value="Unplaced"/>
</dbReference>
<dbReference type="Pfam" id="PF14497">
    <property type="entry name" value="GST_C_3"/>
    <property type="match status" value="1"/>
</dbReference>
<dbReference type="AlphaFoldDB" id="A0A914C439"/>
<dbReference type="InterPro" id="IPR036282">
    <property type="entry name" value="Glutathione-S-Trfase_C_sf"/>
</dbReference>
<dbReference type="PROSITE" id="PS50405">
    <property type="entry name" value="GST_CTER"/>
    <property type="match status" value="1"/>
</dbReference>
<dbReference type="GO" id="GO:0004364">
    <property type="term" value="F:glutathione transferase activity"/>
    <property type="evidence" value="ECO:0007669"/>
    <property type="project" value="TreeGrafter"/>
</dbReference>
<dbReference type="InterPro" id="IPR050213">
    <property type="entry name" value="GST_superfamily"/>
</dbReference>
<dbReference type="SUPFAM" id="SSF47616">
    <property type="entry name" value="GST C-terminal domain-like"/>
    <property type="match status" value="1"/>
</dbReference>
<sequence>MTGFINGDKNKAYNELFIPAAEKYFPVLEKILKKSGSGFFGKNGPTWVDFYISEEITTLSGFAPDFFKNYRDLIAFKERVHNLPELKNYIKSRKQTPM</sequence>
<keyword evidence="2" id="KW-1185">Reference proteome</keyword>
<accession>A0A914C439</accession>
<dbReference type="CDD" id="cd03192">
    <property type="entry name" value="GST_C_Sigma_like"/>
    <property type="match status" value="1"/>
</dbReference>
<dbReference type="GO" id="GO:0006749">
    <property type="term" value="P:glutathione metabolic process"/>
    <property type="evidence" value="ECO:0007669"/>
    <property type="project" value="TreeGrafter"/>
</dbReference>
<organism evidence="2 3">
    <name type="scientific">Acrobeloides nanus</name>
    <dbReference type="NCBI Taxonomy" id="290746"/>
    <lineage>
        <taxon>Eukaryota</taxon>
        <taxon>Metazoa</taxon>
        <taxon>Ecdysozoa</taxon>
        <taxon>Nematoda</taxon>
        <taxon>Chromadorea</taxon>
        <taxon>Rhabditida</taxon>
        <taxon>Tylenchina</taxon>
        <taxon>Cephalobomorpha</taxon>
        <taxon>Cephaloboidea</taxon>
        <taxon>Cephalobidae</taxon>
        <taxon>Acrobeloides</taxon>
    </lineage>
</organism>